<dbReference type="InterPro" id="IPR031564">
    <property type="entry name" value="Flp1-like"/>
</dbReference>
<evidence type="ECO:0000313" key="3">
    <source>
        <dbReference type="EMBL" id="MEQ2561781.1"/>
    </source>
</evidence>
<name>A0ABV1HI33_9FIRM</name>
<sequence length="60" mass="6934">MEMLKRFYSEEEGMGTVEIVMIIAALMCIALLFRKQVYQFANSIMKQVFDKNLVEKPGLS</sequence>
<keyword evidence="1" id="KW-0472">Membrane</keyword>
<evidence type="ECO:0000256" key="1">
    <source>
        <dbReference type="SAM" id="Phobius"/>
    </source>
</evidence>
<dbReference type="Pfam" id="PF16982">
    <property type="entry name" value="Flp1_like"/>
    <property type="match status" value="1"/>
</dbReference>
<accession>A0ABV1HI33</accession>
<keyword evidence="4" id="KW-1185">Reference proteome</keyword>
<evidence type="ECO:0000259" key="2">
    <source>
        <dbReference type="Pfam" id="PF16982"/>
    </source>
</evidence>
<keyword evidence="1" id="KW-1133">Transmembrane helix</keyword>
<feature type="transmembrane region" description="Helical" evidence="1">
    <location>
        <begin position="13"/>
        <end position="33"/>
    </location>
</feature>
<reference evidence="3 4" key="1">
    <citation type="submission" date="2024-03" db="EMBL/GenBank/DDBJ databases">
        <title>Human intestinal bacterial collection.</title>
        <authorList>
            <person name="Pauvert C."/>
            <person name="Hitch T.C.A."/>
            <person name="Clavel T."/>
        </authorList>
    </citation>
    <scope>NUCLEOTIDE SEQUENCE [LARGE SCALE GENOMIC DNA]</scope>
    <source>
        <strain evidence="3 4">CLA-AP-H27</strain>
    </source>
</reference>
<keyword evidence="1" id="KW-0812">Transmembrane</keyword>
<evidence type="ECO:0000313" key="4">
    <source>
        <dbReference type="Proteomes" id="UP001437460"/>
    </source>
</evidence>
<dbReference type="RefSeq" id="WP_349228221.1">
    <property type="nucleotide sequence ID" value="NZ_JBBMFJ010000001.1"/>
</dbReference>
<dbReference type="Proteomes" id="UP001437460">
    <property type="component" value="Unassembled WGS sequence"/>
</dbReference>
<organism evidence="3 4">
    <name type="scientific">Ventrimonas faecis</name>
    <dbReference type="NCBI Taxonomy" id="3133170"/>
    <lineage>
        <taxon>Bacteria</taxon>
        <taxon>Bacillati</taxon>
        <taxon>Bacillota</taxon>
        <taxon>Clostridia</taxon>
        <taxon>Lachnospirales</taxon>
        <taxon>Lachnospiraceae</taxon>
        <taxon>Ventrimonas</taxon>
    </lineage>
</organism>
<proteinExistence type="predicted"/>
<comment type="caution">
    <text evidence="3">The sequence shown here is derived from an EMBL/GenBank/DDBJ whole genome shotgun (WGS) entry which is preliminary data.</text>
</comment>
<gene>
    <name evidence="3" type="ORF">WMO41_01070</name>
</gene>
<feature type="domain" description="Putative Flagellin Flp1-like" evidence="2">
    <location>
        <begin position="6"/>
        <end position="51"/>
    </location>
</feature>
<protein>
    <submittedName>
        <fullName evidence="3">Flp1 family type IVb pilin</fullName>
    </submittedName>
</protein>
<dbReference type="EMBL" id="JBBMFJ010000001">
    <property type="protein sequence ID" value="MEQ2561781.1"/>
    <property type="molecule type" value="Genomic_DNA"/>
</dbReference>